<proteinExistence type="predicted"/>
<protein>
    <submittedName>
        <fullName evidence="1">Uncharacterized protein</fullName>
    </submittedName>
</protein>
<dbReference type="Proteomes" id="UP000324222">
    <property type="component" value="Unassembled WGS sequence"/>
</dbReference>
<evidence type="ECO:0000313" key="1">
    <source>
        <dbReference type="EMBL" id="MPC76992.1"/>
    </source>
</evidence>
<comment type="caution">
    <text evidence="1">The sequence shown here is derived from an EMBL/GenBank/DDBJ whole genome shotgun (WGS) entry which is preliminary data.</text>
</comment>
<sequence>MCCIATMSWPAVYSDGIKKKKRIPINLGIGTSHGSPHRAQHKWSAVHRTVVAVGEVGKRLHS</sequence>
<name>A0A5B7HZY4_PORTR</name>
<reference evidence="1 2" key="1">
    <citation type="submission" date="2019-05" db="EMBL/GenBank/DDBJ databases">
        <title>Another draft genome of Portunus trituberculatus and its Hox gene families provides insights of decapod evolution.</title>
        <authorList>
            <person name="Jeong J.-H."/>
            <person name="Song I."/>
            <person name="Kim S."/>
            <person name="Choi T."/>
            <person name="Kim D."/>
            <person name="Ryu S."/>
            <person name="Kim W."/>
        </authorList>
    </citation>
    <scope>NUCLEOTIDE SEQUENCE [LARGE SCALE GENOMIC DNA]</scope>
    <source>
        <tissue evidence="1">Muscle</tissue>
    </source>
</reference>
<dbReference type="EMBL" id="VSRR010044760">
    <property type="protein sequence ID" value="MPC76992.1"/>
    <property type="molecule type" value="Genomic_DNA"/>
</dbReference>
<gene>
    <name evidence="1" type="ORF">E2C01_071429</name>
</gene>
<accession>A0A5B7HZY4</accession>
<dbReference type="AlphaFoldDB" id="A0A5B7HZY4"/>
<evidence type="ECO:0000313" key="2">
    <source>
        <dbReference type="Proteomes" id="UP000324222"/>
    </source>
</evidence>
<keyword evidence="2" id="KW-1185">Reference proteome</keyword>
<organism evidence="1 2">
    <name type="scientific">Portunus trituberculatus</name>
    <name type="common">Swimming crab</name>
    <name type="synonym">Neptunus trituberculatus</name>
    <dbReference type="NCBI Taxonomy" id="210409"/>
    <lineage>
        <taxon>Eukaryota</taxon>
        <taxon>Metazoa</taxon>
        <taxon>Ecdysozoa</taxon>
        <taxon>Arthropoda</taxon>
        <taxon>Crustacea</taxon>
        <taxon>Multicrustacea</taxon>
        <taxon>Malacostraca</taxon>
        <taxon>Eumalacostraca</taxon>
        <taxon>Eucarida</taxon>
        <taxon>Decapoda</taxon>
        <taxon>Pleocyemata</taxon>
        <taxon>Brachyura</taxon>
        <taxon>Eubrachyura</taxon>
        <taxon>Portunoidea</taxon>
        <taxon>Portunidae</taxon>
        <taxon>Portuninae</taxon>
        <taxon>Portunus</taxon>
    </lineage>
</organism>